<name>A0AAU7T0F5_9GAMM</name>
<sequence>MALVSNAEYVKIIKKLYGTTMYVDESMISDEVREIVEKILYEIRMCSVNLTMFTSIVNGVVEGLINAGQSIGSEVVDSLMRSKDFAFIENTAKNFGVGFFTAYFNTWIDVLFRDQRSTICVNTAKLNWKSALAIALLGI</sequence>
<proteinExistence type="predicted"/>
<gene>
    <name evidence="1" type="ORF">ABJ384_05770</name>
</gene>
<dbReference type="EMBL" id="CP157981">
    <property type="protein sequence ID" value="XBU16670.1"/>
    <property type="molecule type" value="Genomic_DNA"/>
</dbReference>
<reference evidence="1" key="1">
    <citation type="submission" date="2024-06" db="EMBL/GenBank/DDBJ databases">
        <authorList>
            <person name="Song Z."/>
        </authorList>
    </citation>
    <scope>NUCLEOTIDE SEQUENCE</scope>
    <source>
        <strain evidence="1">A1-4-2</strain>
    </source>
</reference>
<accession>A0AAU7T0F5</accession>
<evidence type="ECO:0000313" key="1">
    <source>
        <dbReference type="EMBL" id="XBU16670.1"/>
    </source>
</evidence>
<dbReference type="RefSeq" id="WP_349929451.1">
    <property type="nucleotide sequence ID" value="NZ_CP157981.1"/>
</dbReference>
<dbReference type="AlphaFoldDB" id="A0AAU7T0F5"/>
<protein>
    <submittedName>
        <fullName evidence="1">Uncharacterized protein</fullName>
    </submittedName>
</protein>
<organism evidence="1">
    <name type="scientific">Acinetobacter sp. A1-4-2</name>
    <dbReference type="NCBI Taxonomy" id="3156489"/>
    <lineage>
        <taxon>Bacteria</taxon>
        <taxon>Pseudomonadati</taxon>
        <taxon>Pseudomonadota</taxon>
        <taxon>Gammaproteobacteria</taxon>
        <taxon>Moraxellales</taxon>
        <taxon>Moraxellaceae</taxon>
        <taxon>Acinetobacter</taxon>
    </lineage>
</organism>